<name>A0A8S9PTF6_BRACR</name>
<evidence type="ECO:0000259" key="1">
    <source>
        <dbReference type="Pfam" id="PF13966"/>
    </source>
</evidence>
<evidence type="ECO:0000313" key="3">
    <source>
        <dbReference type="Proteomes" id="UP000712600"/>
    </source>
</evidence>
<dbReference type="EMBL" id="QGKX02001347">
    <property type="protein sequence ID" value="KAF3527153.1"/>
    <property type="molecule type" value="Genomic_DNA"/>
</dbReference>
<evidence type="ECO:0000313" key="2">
    <source>
        <dbReference type="EMBL" id="KAF3527153.1"/>
    </source>
</evidence>
<feature type="domain" description="Reverse transcriptase zinc-binding" evidence="1">
    <location>
        <begin position="97"/>
        <end position="140"/>
    </location>
</feature>
<proteinExistence type="predicted"/>
<feature type="non-terminal residue" evidence="2">
    <location>
        <position position="182"/>
    </location>
</feature>
<gene>
    <name evidence="2" type="ORF">F2Q69_00048526</name>
</gene>
<sequence>MRFIWLLFSENNSLWAKWQKQYIIGTKSFWEIEVSAIHSWLWKSILQLRPLAAIFLRTNVADGRNTQFWWDSWTPFGPLIQYLGYSGPSRLRLPLNASVAAGVRLASWGLNITTLCCLCAVANETRGHVLLSCVYSREIWKLILLRLDPVRNLFSSWAELLSWLRQGSSAAPRTLRSVVAQA</sequence>
<dbReference type="Proteomes" id="UP000712600">
    <property type="component" value="Unassembled WGS sequence"/>
</dbReference>
<dbReference type="Pfam" id="PF13966">
    <property type="entry name" value="zf-RVT"/>
    <property type="match status" value="1"/>
</dbReference>
<reference evidence="2" key="1">
    <citation type="submission" date="2019-12" db="EMBL/GenBank/DDBJ databases">
        <title>Genome sequencing and annotation of Brassica cretica.</title>
        <authorList>
            <person name="Studholme D.J."/>
            <person name="Sarris P."/>
        </authorList>
    </citation>
    <scope>NUCLEOTIDE SEQUENCE</scope>
    <source>
        <strain evidence="2">PFS-109/04</strain>
        <tissue evidence="2">Leaf</tissue>
    </source>
</reference>
<organism evidence="2 3">
    <name type="scientific">Brassica cretica</name>
    <name type="common">Mustard</name>
    <dbReference type="NCBI Taxonomy" id="69181"/>
    <lineage>
        <taxon>Eukaryota</taxon>
        <taxon>Viridiplantae</taxon>
        <taxon>Streptophyta</taxon>
        <taxon>Embryophyta</taxon>
        <taxon>Tracheophyta</taxon>
        <taxon>Spermatophyta</taxon>
        <taxon>Magnoliopsida</taxon>
        <taxon>eudicotyledons</taxon>
        <taxon>Gunneridae</taxon>
        <taxon>Pentapetalae</taxon>
        <taxon>rosids</taxon>
        <taxon>malvids</taxon>
        <taxon>Brassicales</taxon>
        <taxon>Brassicaceae</taxon>
        <taxon>Brassiceae</taxon>
        <taxon>Brassica</taxon>
    </lineage>
</organism>
<dbReference type="AlphaFoldDB" id="A0A8S9PTF6"/>
<accession>A0A8S9PTF6</accession>
<protein>
    <recommendedName>
        <fullName evidence="1">Reverse transcriptase zinc-binding domain-containing protein</fullName>
    </recommendedName>
</protein>
<comment type="caution">
    <text evidence="2">The sequence shown here is derived from an EMBL/GenBank/DDBJ whole genome shotgun (WGS) entry which is preliminary data.</text>
</comment>
<dbReference type="InterPro" id="IPR026960">
    <property type="entry name" value="RVT-Znf"/>
</dbReference>